<comment type="caution">
    <text evidence="1">The sequence shown here is derived from an EMBL/GenBank/DDBJ whole genome shotgun (WGS) entry which is preliminary data.</text>
</comment>
<evidence type="ECO:0000313" key="2">
    <source>
        <dbReference type="Proteomes" id="UP000306416"/>
    </source>
</evidence>
<dbReference type="Proteomes" id="UP000306416">
    <property type="component" value="Unassembled WGS sequence"/>
</dbReference>
<organism evidence="1 2">
    <name type="scientific">Geomonas terrae</name>
    <dbReference type="NCBI Taxonomy" id="2562681"/>
    <lineage>
        <taxon>Bacteria</taxon>
        <taxon>Pseudomonadati</taxon>
        <taxon>Thermodesulfobacteriota</taxon>
        <taxon>Desulfuromonadia</taxon>
        <taxon>Geobacterales</taxon>
        <taxon>Geobacteraceae</taxon>
        <taxon>Geomonas</taxon>
    </lineage>
</organism>
<protein>
    <submittedName>
        <fullName evidence="1">Uncharacterized protein</fullName>
    </submittedName>
</protein>
<accession>A0A4S1CH26</accession>
<dbReference type="AlphaFoldDB" id="A0A4S1CH26"/>
<proteinExistence type="predicted"/>
<keyword evidence="2" id="KW-1185">Reference proteome</keyword>
<reference evidence="1 2" key="1">
    <citation type="submission" date="2019-04" db="EMBL/GenBank/DDBJ databases">
        <title>Geobacter oryzae sp. nov., ferric-reducing bacteria isolated from paddy soil.</title>
        <authorList>
            <person name="Xu Z."/>
            <person name="Masuda Y."/>
            <person name="Itoh H."/>
            <person name="Senoo K."/>
        </authorList>
    </citation>
    <scope>NUCLEOTIDE SEQUENCE [LARGE SCALE GENOMIC DNA]</scope>
    <source>
        <strain evidence="1 2">Red111</strain>
    </source>
</reference>
<dbReference type="RefSeq" id="WP_135869857.1">
    <property type="nucleotide sequence ID" value="NZ_SRSC01000002.1"/>
</dbReference>
<name>A0A4S1CH26_9BACT</name>
<dbReference type="EMBL" id="SRSC01000002">
    <property type="protein sequence ID" value="TGU72376.1"/>
    <property type="molecule type" value="Genomic_DNA"/>
</dbReference>
<evidence type="ECO:0000313" key="1">
    <source>
        <dbReference type="EMBL" id="TGU72376.1"/>
    </source>
</evidence>
<gene>
    <name evidence="1" type="ORF">E4633_08675</name>
</gene>
<sequence>MKPFQQIFPGAQAPAMTLEVAHQSGRIPQGKYTFLECFCTRPACDCRRVVLLVIDGKMRHRAQMHLSLDDEGPFSGPHLDPVSYQAPYADELLDFCVHSLNSCPDWFERLQRHYGEVRGLVDGRPYCGKPFPPPGQLFFRAMPSPDLESSLRESLRHDGRLCGSRVRPDAGKALNGIERLVELSLQAGGDASVAVTLALREELHRHLLANPPACEELAALLAGLSGDPDEARERAAAFRLLRHTLDFYTVEAQGGLPGARQQMQRLQRALLSRVFHDDAPALLQRDVIAVLAEARVPLMPELERMISGDAFPQEVSEPFLPGVMKRLAASGLVSPFDGADEMLGLFALSDAEMLPGLVWEMLSADTPLLRDIAALFLFNGDTELSRGVARMLAAVEGGGITPETLSRLIVTRNWFDDPVRGCIDEAIGNARKARVACAHMPTPSEVDVLAGPLDGAGNQLFYAVAPDSGGHAGCTVSLQEGGGVAECTVTRLSSLTEVDAFLAAARNRGCCIDSSLDYLGLRIAQALAQGNEQGRAPGHWLVRLAEILGCSRWKAAPLDARRELEAMLEEMAENTPLLLEPAEQIASLEESGEWCRYRALFGGWKEEGSAVTRLVVGAGPGSIKNVTAVIERLCDQLLEQKRQTLMDRLVLQALWLKSSPQAPIAWQRMYHVAQAMADPSIALKEIPLAVSVAKQTLKAYQARTASRDGAEGDPA</sequence>